<evidence type="ECO:0000259" key="6">
    <source>
        <dbReference type="Pfam" id="PF02826"/>
    </source>
</evidence>
<evidence type="ECO:0000256" key="2">
    <source>
        <dbReference type="ARBA" id="ARBA00023002"/>
    </source>
</evidence>
<dbReference type="PANTHER" id="PTHR10996:SF257">
    <property type="entry name" value="GLYOXYLATE REDUCTASE 1"/>
    <property type="match status" value="1"/>
</dbReference>
<gene>
    <name evidence="7" type="ORF">EMCG_05975</name>
</gene>
<proteinExistence type="inferred from homology"/>
<comment type="caution">
    <text evidence="7">The sequence shown here is derived from an EMBL/GenBank/DDBJ whole genome shotgun (WGS) entry which is preliminary data.</text>
</comment>
<dbReference type="OrthoDB" id="9991913at2759"/>
<sequence>MQVTGPFDTEILDVLPSTVKFICHNGVGYDNIDIATCTKKGIEVSNTPGEANHATADLAILLMLCALRRLWPALSAIREADHPLGKWRGKTELGHNPQGKVLGILGMGGIGTEVARRAKAFGMSVIYHNRNKASPELEGAEYVTFESLLSRSDVISVHCPLTEDTIHIIGESEFKKMKQGVVIINTARGALVDEKALVAALRNKKVAAAGLDVFENEPEIESALREHPSVILLPHVGTLTYETQENMERLTLDNLKSCLHTGDLLTKVPEQRNVTR</sequence>
<dbReference type="InterPro" id="IPR006140">
    <property type="entry name" value="D-isomer_DH_NAD-bd"/>
</dbReference>
<dbReference type="EMBL" id="LCZI01000119">
    <property type="protein sequence ID" value="KKZ68355.1"/>
    <property type="molecule type" value="Genomic_DNA"/>
</dbReference>
<organism evidence="7 8">
    <name type="scientific">[Emmonsia] crescens</name>
    <dbReference type="NCBI Taxonomy" id="73230"/>
    <lineage>
        <taxon>Eukaryota</taxon>
        <taxon>Fungi</taxon>
        <taxon>Dikarya</taxon>
        <taxon>Ascomycota</taxon>
        <taxon>Pezizomycotina</taxon>
        <taxon>Eurotiomycetes</taxon>
        <taxon>Eurotiomycetidae</taxon>
        <taxon>Onygenales</taxon>
        <taxon>Ajellomycetaceae</taxon>
        <taxon>Emergomyces</taxon>
    </lineage>
</organism>
<feature type="domain" description="D-isomer specific 2-hydroxyacid dehydrogenase NAD-binding" evidence="6">
    <location>
        <begin position="61"/>
        <end position="237"/>
    </location>
</feature>
<dbReference type="PROSITE" id="PS00671">
    <property type="entry name" value="D_2_HYDROXYACID_DH_3"/>
    <property type="match status" value="1"/>
</dbReference>
<dbReference type="AlphaFoldDB" id="A0A0G2IDJ7"/>
<dbReference type="GO" id="GO:0051287">
    <property type="term" value="F:NAD binding"/>
    <property type="evidence" value="ECO:0007669"/>
    <property type="project" value="InterPro"/>
</dbReference>
<dbReference type="InterPro" id="IPR029752">
    <property type="entry name" value="D-isomer_DH_CS1"/>
</dbReference>
<dbReference type="CDD" id="cd12168">
    <property type="entry name" value="Mand_dh_like"/>
    <property type="match status" value="1"/>
</dbReference>
<dbReference type="InterPro" id="IPR050223">
    <property type="entry name" value="D-isomer_2-hydroxyacid_DH"/>
</dbReference>
<dbReference type="SUPFAM" id="SSF52283">
    <property type="entry name" value="Formate/glycerate dehydrogenase catalytic domain-like"/>
    <property type="match status" value="1"/>
</dbReference>
<accession>A0A0G2IDJ7</accession>
<dbReference type="InterPro" id="IPR029753">
    <property type="entry name" value="D-isomer_DH_CS"/>
</dbReference>
<comment type="similarity">
    <text evidence="1 4">Belongs to the D-isomer specific 2-hydroxyacid dehydrogenase family.</text>
</comment>
<dbReference type="PROSITE" id="PS00670">
    <property type="entry name" value="D_2_HYDROXYACID_DH_2"/>
    <property type="match status" value="1"/>
</dbReference>
<evidence type="ECO:0000256" key="1">
    <source>
        <dbReference type="ARBA" id="ARBA00005854"/>
    </source>
</evidence>
<dbReference type="VEuPathDB" id="FungiDB:EMCG_05975"/>
<protein>
    <submittedName>
        <fullName evidence="7">D-3-phosphoglycerate dehydrogenase</fullName>
    </submittedName>
</protein>
<evidence type="ECO:0000256" key="3">
    <source>
        <dbReference type="ARBA" id="ARBA00023027"/>
    </source>
</evidence>
<dbReference type="Gene3D" id="3.40.50.720">
    <property type="entry name" value="NAD(P)-binding Rossmann-like Domain"/>
    <property type="match status" value="2"/>
</dbReference>
<evidence type="ECO:0000313" key="8">
    <source>
        <dbReference type="Proteomes" id="UP000034164"/>
    </source>
</evidence>
<dbReference type="GO" id="GO:0005829">
    <property type="term" value="C:cytosol"/>
    <property type="evidence" value="ECO:0007669"/>
    <property type="project" value="TreeGrafter"/>
</dbReference>
<dbReference type="GO" id="GO:0030267">
    <property type="term" value="F:glyoxylate reductase (NADPH) activity"/>
    <property type="evidence" value="ECO:0007669"/>
    <property type="project" value="TreeGrafter"/>
</dbReference>
<dbReference type="PROSITE" id="PS00065">
    <property type="entry name" value="D_2_HYDROXYACID_DH_1"/>
    <property type="match status" value="1"/>
</dbReference>
<reference evidence="8" key="1">
    <citation type="journal article" date="2015" name="PLoS Genet.">
        <title>The dynamic genome and transcriptome of the human fungal pathogen Blastomyces and close relative Emmonsia.</title>
        <authorList>
            <person name="Munoz J.F."/>
            <person name="Gauthier G.M."/>
            <person name="Desjardins C.A."/>
            <person name="Gallo J.E."/>
            <person name="Holder J."/>
            <person name="Sullivan T.D."/>
            <person name="Marty A.J."/>
            <person name="Carmen J.C."/>
            <person name="Chen Z."/>
            <person name="Ding L."/>
            <person name="Gujja S."/>
            <person name="Magrini V."/>
            <person name="Misas E."/>
            <person name="Mitreva M."/>
            <person name="Priest M."/>
            <person name="Saif S."/>
            <person name="Whiston E.A."/>
            <person name="Young S."/>
            <person name="Zeng Q."/>
            <person name="Goldman W.E."/>
            <person name="Mardis E.R."/>
            <person name="Taylor J.W."/>
            <person name="McEwen J.G."/>
            <person name="Clay O.K."/>
            <person name="Klein B.S."/>
            <person name="Cuomo C.A."/>
        </authorList>
    </citation>
    <scope>NUCLEOTIDE SEQUENCE [LARGE SCALE GENOMIC DNA]</scope>
    <source>
        <strain evidence="8">UAMH 3008</strain>
    </source>
</reference>
<dbReference type="GO" id="GO:0016618">
    <property type="term" value="F:hydroxypyruvate reductase [NAD(P)H] activity"/>
    <property type="evidence" value="ECO:0007669"/>
    <property type="project" value="TreeGrafter"/>
</dbReference>
<evidence type="ECO:0000259" key="5">
    <source>
        <dbReference type="Pfam" id="PF00389"/>
    </source>
</evidence>
<evidence type="ECO:0000313" key="7">
    <source>
        <dbReference type="EMBL" id="KKZ68355.1"/>
    </source>
</evidence>
<dbReference type="InterPro" id="IPR036291">
    <property type="entry name" value="NAD(P)-bd_dom_sf"/>
</dbReference>
<dbReference type="FunFam" id="3.40.50.720:FF:000203">
    <property type="entry name" value="D-3-phosphoglycerate dehydrogenase (SerA)"/>
    <property type="match status" value="1"/>
</dbReference>
<evidence type="ECO:0000256" key="4">
    <source>
        <dbReference type="RuleBase" id="RU003719"/>
    </source>
</evidence>
<feature type="domain" description="D-isomer specific 2-hydroxyacid dehydrogenase catalytic" evidence="5">
    <location>
        <begin position="4"/>
        <end position="268"/>
    </location>
</feature>
<dbReference type="InterPro" id="IPR006139">
    <property type="entry name" value="D-isomer_2_OHA_DH_cat_dom"/>
</dbReference>
<dbReference type="PANTHER" id="PTHR10996">
    <property type="entry name" value="2-HYDROXYACID DEHYDROGENASE-RELATED"/>
    <property type="match status" value="1"/>
</dbReference>
<dbReference type="SUPFAM" id="SSF51735">
    <property type="entry name" value="NAD(P)-binding Rossmann-fold domains"/>
    <property type="match status" value="1"/>
</dbReference>
<keyword evidence="2 4" id="KW-0560">Oxidoreductase</keyword>
<keyword evidence="3" id="KW-0520">NAD</keyword>
<dbReference type="Proteomes" id="UP000034164">
    <property type="component" value="Unassembled WGS sequence"/>
</dbReference>
<name>A0A0G2IDJ7_9EURO</name>
<dbReference type="Pfam" id="PF00389">
    <property type="entry name" value="2-Hacid_dh"/>
    <property type="match status" value="1"/>
</dbReference>
<dbReference type="Pfam" id="PF02826">
    <property type="entry name" value="2-Hacid_dh_C"/>
    <property type="match status" value="1"/>
</dbReference>